<dbReference type="Proteomes" id="UP001206983">
    <property type="component" value="Unassembled WGS sequence"/>
</dbReference>
<evidence type="ECO:0000313" key="2">
    <source>
        <dbReference type="Proteomes" id="UP001206983"/>
    </source>
</evidence>
<keyword evidence="2" id="KW-1185">Reference proteome</keyword>
<dbReference type="EMBL" id="JTEO01000004">
    <property type="protein sequence ID" value="MCQ6962972.1"/>
    <property type="molecule type" value="Genomic_DNA"/>
</dbReference>
<proteinExistence type="predicted"/>
<name>A0AAE3HA92_9EURY</name>
<accession>A0AAE3HA92</accession>
<reference evidence="1 2" key="1">
    <citation type="journal article" date="2011" name="Appl. Environ. Microbiol.">
        <title>Methanogenic archaea isolated from Taiwan's Chelungpu fault.</title>
        <authorList>
            <person name="Wu S.Y."/>
            <person name="Lai M.C."/>
        </authorList>
    </citation>
    <scope>NUCLEOTIDE SEQUENCE [LARGE SCALE GENOMIC DNA]</scope>
    <source>
        <strain evidence="1 2">St545Mb</strain>
    </source>
</reference>
<dbReference type="AlphaFoldDB" id="A0AAE3HA92"/>
<sequence length="195" mass="22767">MLMKLAIFEDVSLEDDIKKCCKKNNTLYIPLMNNLFGLLAESSNLSYGSEDSSHENETNVTEFVETYKCTLKSLEARKSFFTSRPKVVYNGKILDNRFFRNIISYCQEKKMDFYYAIIRDSTGDEDRFNEIDQVKSYFAENERAIFIRVGFCIDGETLIFSRRGYINYSGDLQSFNNKKEELLTMLKTGLENNHD</sequence>
<gene>
    <name evidence="1" type="ORF">PV02_07880</name>
</gene>
<evidence type="ECO:0000313" key="1">
    <source>
        <dbReference type="EMBL" id="MCQ6962972.1"/>
    </source>
</evidence>
<protein>
    <submittedName>
        <fullName evidence="1">Uncharacterized protein</fullName>
    </submittedName>
</protein>
<comment type="caution">
    <text evidence="1">The sequence shown here is derived from an EMBL/GenBank/DDBJ whole genome shotgun (WGS) entry which is preliminary data.</text>
</comment>
<organism evidence="1 2">
    <name type="scientific">Methanolobus chelungpuianus</name>
    <dbReference type="NCBI Taxonomy" id="502115"/>
    <lineage>
        <taxon>Archaea</taxon>
        <taxon>Methanobacteriati</taxon>
        <taxon>Methanobacteriota</taxon>
        <taxon>Stenosarchaea group</taxon>
        <taxon>Methanomicrobia</taxon>
        <taxon>Methanosarcinales</taxon>
        <taxon>Methanosarcinaceae</taxon>
        <taxon>Methanolobus</taxon>
    </lineage>
</organism>